<gene>
    <name evidence="2" type="ORF">AT03_02780</name>
</gene>
<protein>
    <recommendedName>
        <fullName evidence="4">Protein YggN</fullName>
    </recommendedName>
</protein>
<dbReference type="AlphaFoldDB" id="A0A097QY54"/>
<dbReference type="Pfam" id="PF11101">
    <property type="entry name" value="DUF2884"/>
    <property type="match status" value="1"/>
</dbReference>
<dbReference type="OrthoDB" id="7057921at2"/>
<organism evidence="2 3">
    <name type="scientific">Hafnia alvei FB1</name>
    <dbReference type="NCBI Taxonomy" id="1453496"/>
    <lineage>
        <taxon>Bacteria</taxon>
        <taxon>Pseudomonadati</taxon>
        <taxon>Pseudomonadota</taxon>
        <taxon>Gammaproteobacteria</taxon>
        <taxon>Enterobacterales</taxon>
        <taxon>Hafniaceae</taxon>
        <taxon>Hafnia</taxon>
    </lineage>
</organism>
<dbReference type="InterPro" id="IPR021307">
    <property type="entry name" value="DUF2884"/>
</dbReference>
<feature type="signal peptide" evidence="1">
    <location>
        <begin position="1"/>
        <end position="19"/>
    </location>
</feature>
<evidence type="ECO:0008006" key="4">
    <source>
        <dbReference type="Google" id="ProtNLM"/>
    </source>
</evidence>
<dbReference type="KEGG" id="hav:AT03_02780"/>
<evidence type="ECO:0000313" key="3">
    <source>
        <dbReference type="Proteomes" id="UP000029986"/>
    </source>
</evidence>
<keyword evidence="1" id="KW-0732">Signal</keyword>
<dbReference type="eggNOG" id="ENOG502Z7J1">
    <property type="taxonomic scope" value="Bacteria"/>
</dbReference>
<name>A0A097QY54_HAFAL</name>
<accession>A0A097QY54</accession>
<feature type="chain" id="PRO_5001932120" description="Protein YggN" evidence="1">
    <location>
        <begin position="20"/>
        <end position="242"/>
    </location>
</feature>
<keyword evidence="3" id="KW-1185">Reference proteome</keyword>
<dbReference type="EMBL" id="CP009706">
    <property type="protein sequence ID" value="AIU71413.1"/>
    <property type="molecule type" value="Genomic_DNA"/>
</dbReference>
<dbReference type="RefSeq" id="WP_025798603.1">
    <property type="nucleotide sequence ID" value="NZ_CP009706.1"/>
</dbReference>
<dbReference type="NCBIfam" id="NF007913">
    <property type="entry name" value="PRK10626.1"/>
    <property type="match status" value="1"/>
</dbReference>
<dbReference type="PATRIC" id="fig|1453496.5.peg.548"/>
<proteinExistence type="predicted"/>
<evidence type="ECO:0000313" key="2">
    <source>
        <dbReference type="EMBL" id="AIU71413.1"/>
    </source>
</evidence>
<reference evidence="2 3" key="1">
    <citation type="journal article" date="2014" name="Gut Pathog.">
        <title>Gene clusters of Hafnia alvei strain FB1 important in survival and pathogenesis: a draft genome perspective.</title>
        <authorList>
            <person name="Tan J.Y."/>
            <person name="Yin W.F."/>
            <person name="Chan K.G."/>
        </authorList>
    </citation>
    <scope>NUCLEOTIDE SEQUENCE [LARGE SCALE GENOMIC DNA]</scope>
    <source>
        <strain evidence="2 3">FB1</strain>
    </source>
</reference>
<evidence type="ECO:0000256" key="1">
    <source>
        <dbReference type="SAM" id="SignalP"/>
    </source>
</evidence>
<dbReference type="HOGENOM" id="CLU_1159649_0_0_6"/>
<dbReference type="Proteomes" id="UP000029986">
    <property type="component" value="Chromosome"/>
</dbReference>
<sequence length="242" mass="26863">MIRKLGLSLLMLTAWQAQAAWECNVKPQDDIIINPQQVQIVGASGNLTIDKNGNMTRDGKAVALSAKAKQQAVNLQSGIRTDFPWIDQGAQQRLEKARVSLDKVIVEQVGSDSNIRNRLTKLDSQLKEQMQKILEKRSDGYIFHHQAISKVEQEGQNLVNQTMGGVLQDSINEMGLKQAANATKSDNPLQAIMGNLGGLQQAIRTEWSKQDDDFKAFGKDVCTRITTLDNQRQALIKELPKA</sequence>